<dbReference type="PROSITE" id="PS50011">
    <property type="entry name" value="PROTEIN_KINASE_DOM"/>
    <property type="match status" value="1"/>
</dbReference>
<feature type="region of interest" description="Disordered" evidence="6">
    <location>
        <begin position="432"/>
        <end position="479"/>
    </location>
</feature>
<dbReference type="InterPro" id="IPR045270">
    <property type="entry name" value="STKc_AGC"/>
</dbReference>
<evidence type="ECO:0000259" key="7">
    <source>
        <dbReference type="PROSITE" id="PS50011"/>
    </source>
</evidence>
<dbReference type="PANTHER" id="PTHR24353">
    <property type="entry name" value="CYCLIC NUCLEOTIDE-DEPENDENT PROTEIN KINASE"/>
    <property type="match status" value="1"/>
</dbReference>
<dbReference type="PROSITE" id="PS00108">
    <property type="entry name" value="PROTEIN_KINASE_ST"/>
    <property type="match status" value="1"/>
</dbReference>
<dbReference type="Gene3D" id="3.30.200.20">
    <property type="entry name" value="Phosphorylase Kinase, domain 1"/>
    <property type="match status" value="1"/>
</dbReference>
<evidence type="ECO:0000256" key="3">
    <source>
        <dbReference type="ARBA" id="ARBA00022741"/>
    </source>
</evidence>
<evidence type="ECO:0000256" key="5">
    <source>
        <dbReference type="ARBA" id="ARBA00022840"/>
    </source>
</evidence>
<keyword evidence="3" id="KW-0547">Nucleotide-binding</keyword>
<dbReference type="CDD" id="cd05123">
    <property type="entry name" value="STKc_AGC"/>
    <property type="match status" value="1"/>
</dbReference>
<dbReference type="AlphaFoldDB" id="A0AAV2TTH7"/>
<dbReference type="GO" id="GO:0005524">
    <property type="term" value="F:ATP binding"/>
    <property type="evidence" value="ECO:0007669"/>
    <property type="project" value="UniProtKB-KW"/>
</dbReference>
<dbReference type="Proteomes" id="UP001497525">
    <property type="component" value="Unassembled WGS sequence"/>
</dbReference>
<dbReference type="EMBL" id="CAXLJL010000600">
    <property type="protein sequence ID" value="CAL5139226.1"/>
    <property type="molecule type" value="Genomic_DNA"/>
</dbReference>
<name>A0AAV2TTH7_CALDB</name>
<dbReference type="InterPro" id="IPR011009">
    <property type="entry name" value="Kinase-like_dom_sf"/>
</dbReference>
<sequence length="509" mass="59415">MTDFAEHRAEFNDPFEEQYPKDPFGNSDKYEVIRRAVSNAKCPVFKVYDRDLKEEFAIKVFSKRRVIEHGWRSIEQTNEEARILRKLNHPLIVNFINSWQHRRRLYLAMEYLPGGELFDLWKILNSFSTSLIRFFTAQIALALDYLRSQWVVYRDLKMENMLFDSEGYLKLIDFGASKELKKHPLARTYTICGTLAYAAPEMLSGGGYDYAVDWWALGVFCYAIAYGNYPIHPVEDYREMRILIDKKIYRMPDGVPRDLAQVIEQLLNKNPRRRAVGVETLNNLDFFHGKIDFEAVERKKYDARAFFTKDDIFKLPNSHLRQWVLSASPDMRPSRGSFPQMTSERRYRTSSRVLLRQPNMLSSCDIGYGSPNRSRNPLQESTIRDSVFRFTRQASATNLYSSPVIGSPHLSRSIDPVMPSVMAPYRRLSHMVDGSTSTTRPSDYVIRPNEDREERRYKKLPNGWSENQGAREDDDVRTAEVQPPKVVIVWDKNDPNLRRKSRLAAQQNI</sequence>
<dbReference type="SMART" id="SM00220">
    <property type="entry name" value="S_TKc"/>
    <property type="match status" value="1"/>
</dbReference>
<dbReference type="SUPFAM" id="SSF56112">
    <property type="entry name" value="Protein kinase-like (PK-like)"/>
    <property type="match status" value="1"/>
</dbReference>
<gene>
    <name evidence="8" type="ORF">CDAUBV1_LOCUS14260</name>
</gene>
<feature type="compositionally biased region" description="Basic and acidic residues" evidence="6">
    <location>
        <begin position="469"/>
        <end position="478"/>
    </location>
</feature>
<evidence type="ECO:0000256" key="6">
    <source>
        <dbReference type="SAM" id="MobiDB-lite"/>
    </source>
</evidence>
<protein>
    <recommendedName>
        <fullName evidence="7">Protein kinase domain-containing protein</fullName>
    </recommendedName>
</protein>
<keyword evidence="1" id="KW-0723">Serine/threonine-protein kinase</keyword>
<evidence type="ECO:0000256" key="2">
    <source>
        <dbReference type="ARBA" id="ARBA00022679"/>
    </source>
</evidence>
<reference evidence="8" key="1">
    <citation type="submission" date="2024-06" db="EMBL/GenBank/DDBJ databases">
        <authorList>
            <person name="Liu X."/>
            <person name="Lenzi L."/>
            <person name="Haldenby T S."/>
            <person name="Uol C."/>
        </authorList>
    </citation>
    <scope>NUCLEOTIDE SEQUENCE</scope>
</reference>
<dbReference type="Pfam" id="PF00069">
    <property type="entry name" value="Pkinase"/>
    <property type="match status" value="1"/>
</dbReference>
<keyword evidence="4" id="KW-0418">Kinase</keyword>
<feature type="domain" description="Protein kinase" evidence="7">
    <location>
        <begin position="30"/>
        <end position="287"/>
    </location>
</feature>
<evidence type="ECO:0000256" key="1">
    <source>
        <dbReference type="ARBA" id="ARBA00022527"/>
    </source>
</evidence>
<dbReference type="InterPro" id="IPR008271">
    <property type="entry name" value="Ser/Thr_kinase_AS"/>
</dbReference>
<dbReference type="Gene3D" id="1.10.510.10">
    <property type="entry name" value="Transferase(Phosphotransferase) domain 1"/>
    <property type="match status" value="1"/>
</dbReference>
<organism evidence="8 9">
    <name type="scientific">Calicophoron daubneyi</name>
    <name type="common">Rumen fluke</name>
    <name type="synonym">Paramphistomum daubneyi</name>
    <dbReference type="NCBI Taxonomy" id="300641"/>
    <lineage>
        <taxon>Eukaryota</taxon>
        <taxon>Metazoa</taxon>
        <taxon>Spiralia</taxon>
        <taxon>Lophotrochozoa</taxon>
        <taxon>Platyhelminthes</taxon>
        <taxon>Trematoda</taxon>
        <taxon>Digenea</taxon>
        <taxon>Plagiorchiida</taxon>
        <taxon>Pronocephalata</taxon>
        <taxon>Paramphistomoidea</taxon>
        <taxon>Paramphistomidae</taxon>
        <taxon>Calicophoron</taxon>
    </lineage>
</organism>
<keyword evidence="5" id="KW-0067">ATP-binding</keyword>
<proteinExistence type="predicted"/>
<dbReference type="GO" id="GO:0004674">
    <property type="term" value="F:protein serine/threonine kinase activity"/>
    <property type="evidence" value="ECO:0007669"/>
    <property type="project" value="UniProtKB-KW"/>
</dbReference>
<evidence type="ECO:0000313" key="9">
    <source>
        <dbReference type="Proteomes" id="UP001497525"/>
    </source>
</evidence>
<keyword evidence="2" id="KW-0808">Transferase</keyword>
<evidence type="ECO:0000256" key="4">
    <source>
        <dbReference type="ARBA" id="ARBA00022777"/>
    </source>
</evidence>
<dbReference type="InterPro" id="IPR000719">
    <property type="entry name" value="Prot_kinase_dom"/>
</dbReference>
<evidence type="ECO:0000313" key="8">
    <source>
        <dbReference type="EMBL" id="CAL5139226.1"/>
    </source>
</evidence>
<comment type="caution">
    <text evidence="8">The sequence shown here is derived from an EMBL/GenBank/DDBJ whole genome shotgun (WGS) entry which is preliminary data.</text>
</comment>
<accession>A0AAV2TTH7</accession>